<organism evidence="1 2">
    <name type="scientific">Actinidia rufa</name>
    <dbReference type="NCBI Taxonomy" id="165716"/>
    <lineage>
        <taxon>Eukaryota</taxon>
        <taxon>Viridiplantae</taxon>
        <taxon>Streptophyta</taxon>
        <taxon>Embryophyta</taxon>
        <taxon>Tracheophyta</taxon>
        <taxon>Spermatophyta</taxon>
        <taxon>Magnoliopsida</taxon>
        <taxon>eudicotyledons</taxon>
        <taxon>Gunneridae</taxon>
        <taxon>Pentapetalae</taxon>
        <taxon>asterids</taxon>
        <taxon>Ericales</taxon>
        <taxon>Actinidiaceae</taxon>
        <taxon>Actinidia</taxon>
    </lineage>
</organism>
<evidence type="ECO:0000313" key="2">
    <source>
        <dbReference type="Proteomes" id="UP000585474"/>
    </source>
</evidence>
<comment type="caution">
    <text evidence="1">The sequence shown here is derived from an EMBL/GenBank/DDBJ whole genome shotgun (WGS) entry which is preliminary data.</text>
</comment>
<keyword evidence="2" id="KW-1185">Reference proteome</keyword>
<dbReference type="EMBL" id="BJWL01000028">
    <property type="protein sequence ID" value="GFZ19593.1"/>
    <property type="molecule type" value="Genomic_DNA"/>
</dbReference>
<protein>
    <submittedName>
        <fullName evidence="1">Uncharacterized protein</fullName>
    </submittedName>
</protein>
<proteinExistence type="predicted"/>
<sequence>MWPCVRAGFTLGANQAGDNYSRQVAEVRFKSFLEGWLSYLKELGVPEDNPAWTRAAPVPEFPESPTLYSPLIFPVLNEEEFLIRPEENEVVPEPIPDLAATPDIEAADLAEEVRRTVAEVRLRVYLVSPDQMCGTSPELTLSSANPSAVFGQAHRGSYLGLSLCRMKFMIRSIPLGLNSVLIKTDSQEASRLGTKNSLIAMVQPASPLKIDTRPAKAFACEVWSLSTCLIFTALNSIRRFFTTAKDLQLASEPKPGNEGFVLSFVVCHREVHSEALFKDLPLEAFQNYSSPCPLTIFGSVYEHFLGPPSFGQDSDDTTFGLSSLLCANARQPCSGLTAQRENFATKSARTCPFTEALAHTEGTFYRVQPQSMSFEYREHFGQVPNVVRFFSAFDHHIINYEWHDLVALYASGRDESSLFLIGFMHGNLVVTLVHIQEASSLRAPRLSLLAGVVSNPGEEFVDWFFENHIDPLPHPTFKIDGIVPSLREESLVPRAGPSDFLCLLAIVLQPSKYFNPRHKVPETDSFLPFLSVKERSYTLGHLVLIANQATNNSVNWWKFSIDPEGNLSNHFNPRSLRFNGNIWHIKTSIWFQRAIIYLTCNESFGSDIPLFATASSFSAEDSRACRSRQLGGDHYPSKVGVPSNVNRTPAQGRLSLLTSDSPSKVSALSKA</sequence>
<dbReference type="Proteomes" id="UP000585474">
    <property type="component" value="Unassembled WGS sequence"/>
</dbReference>
<reference evidence="1 2" key="1">
    <citation type="submission" date="2019-07" db="EMBL/GenBank/DDBJ databases">
        <title>De Novo Assembly of kiwifruit Actinidia rufa.</title>
        <authorList>
            <person name="Sugita-Konishi S."/>
            <person name="Sato K."/>
            <person name="Mori E."/>
            <person name="Abe Y."/>
            <person name="Kisaki G."/>
            <person name="Hamano K."/>
            <person name="Suezawa K."/>
            <person name="Otani M."/>
            <person name="Fukuda T."/>
            <person name="Manabe T."/>
            <person name="Gomi K."/>
            <person name="Tabuchi M."/>
            <person name="Akimitsu K."/>
            <person name="Kataoka I."/>
        </authorList>
    </citation>
    <scope>NUCLEOTIDE SEQUENCE [LARGE SCALE GENOMIC DNA]</scope>
    <source>
        <strain evidence="2">cv. Fuchu</strain>
    </source>
</reference>
<dbReference type="AlphaFoldDB" id="A0A7J0H913"/>
<gene>
    <name evidence="1" type="ORF">Acr_28g0002980</name>
</gene>
<name>A0A7J0H913_9ERIC</name>
<accession>A0A7J0H913</accession>
<evidence type="ECO:0000313" key="1">
    <source>
        <dbReference type="EMBL" id="GFZ19593.1"/>
    </source>
</evidence>